<keyword evidence="1" id="KW-1133">Transmembrane helix</keyword>
<keyword evidence="1" id="KW-0812">Transmembrane</keyword>
<dbReference type="InterPro" id="IPR010980">
    <property type="entry name" value="Cyt_c/b562"/>
</dbReference>
<keyword evidence="1" id="KW-0472">Membrane</keyword>
<name>A0A0B0EPI3_9BACT</name>
<dbReference type="eggNOG" id="ENOG502ZU8U">
    <property type="taxonomic scope" value="Bacteria"/>
</dbReference>
<evidence type="ECO:0008006" key="4">
    <source>
        <dbReference type="Google" id="ProtNLM"/>
    </source>
</evidence>
<accession>A0A0B0EPI3</accession>
<comment type="caution">
    <text evidence="2">The sequence shown here is derived from an EMBL/GenBank/DDBJ whole genome shotgun (WGS) entry which is preliminary data.</text>
</comment>
<organism evidence="2 3">
    <name type="scientific">Candidatus Scalindua brodae</name>
    <dbReference type="NCBI Taxonomy" id="237368"/>
    <lineage>
        <taxon>Bacteria</taxon>
        <taxon>Pseudomonadati</taxon>
        <taxon>Planctomycetota</taxon>
        <taxon>Candidatus Brocadiia</taxon>
        <taxon>Candidatus Brocadiales</taxon>
        <taxon>Candidatus Scalinduaceae</taxon>
        <taxon>Candidatus Scalindua</taxon>
    </lineage>
</organism>
<proteinExistence type="predicted"/>
<evidence type="ECO:0000256" key="1">
    <source>
        <dbReference type="SAM" id="Phobius"/>
    </source>
</evidence>
<dbReference type="GO" id="GO:0009055">
    <property type="term" value="F:electron transfer activity"/>
    <property type="evidence" value="ECO:0007669"/>
    <property type="project" value="InterPro"/>
</dbReference>
<protein>
    <recommendedName>
        <fullName evidence="4">Cytochrome c</fullName>
    </recommendedName>
</protein>
<dbReference type="GO" id="GO:0020037">
    <property type="term" value="F:heme binding"/>
    <property type="evidence" value="ECO:0007669"/>
    <property type="project" value="InterPro"/>
</dbReference>
<gene>
    <name evidence="2" type="ORF">SCABRO_01206</name>
</gene>
<reference evidence="2 3" key="1">
    <citation type="submission" date="2014-10" db="EMBL/GenBank/DDBJ databases">
        <title>Draft genome of anammox bacterium scalindua brodae, obtained using differential coverage binning of sequence data from two enrichment reactors.</title>
        <authorList>
            <person name="Speth D.R."/>
            <person name="Russ L."/>
            <person name="Kartal B."/>
            <person name="Op den Camp H.J."/>
            <person name="Dutilh B.E."/>
            <person name="Jetten M.S."/>
        </authorList>
    </citation>
    <scope>NUCLEOTIDE SEQUENCE [LARGE SCALE GENOMIC DNA]</scope>
    <source>
        <strain evidence="2">RU1</strain>
    </source>
</reference>
<dbReference type="GO" id="GO:0005506">
    <property type="term" value="F:iron ion binding"/>
    <property type="evidence" value="ECO:0007669"/>
    <property type="project" value="InterPro"/>
</dbReference>
<dbReference type="Gene3D" id="1.20.120.10">
    <property type="entry name" value="Cytochrome c/b562"/>
    <property type="match status" value="1"/>
</dbReference>
<dbReference type="GO" id="GO:0022900">
    <property type="term" value="P:electron transport chain"/>
    <property type="evidence" value="ECO:0007669"/>
    <property type="project" value="InterPro"/>
</dbReference>
<dbReference type="Proteomes" id="UP000030652">
    <property type="component" value="Unassembled WGS sequence"/>
</dbReference>
<dbReference type="SUPFAM" id="SSF47175">
    <property type="entry name" value="Cytochromes"/>
    <property type="match status" value="2"/>
</dbReference>
<feature type="transmembrane region" description="Helical" evidence="1">
    <location>
        <begin position="6"/>
        <end position="27"/>
    </location>
</feature>
<dbReference type="EMBL" id="JRYO01000081">
    <property type="protein sequence ID" value="KHE93043.1"/>
    <property type="molecule type" value="Genomic_DNA"/>
</dbReference>
<evidence type="ECO:0000313" key="2">
    <source>
        <dbReference type="EMBL" id="KHE93043.1"/>
    </source>
</evidence>
<evidence type="ECO:0000313" key="3">
    <source>
        <dbReference type="Proteomes" id="UP000030652"/>
    </source>
</evidence>
<sequence length="182" mass="21466">MKEDRSTKGFWLIFVMILILVPLFMFSRETKTRRDKRTKEEVVRQRQNASELIPIDEDKGVDIVKETSDYNESLYSSASKFRMHMKSLSDYDDELAISIETQNWDDIGKYAMLLKNTSPLLFTGKEKKELPKEFVILDALFHFQSLAVAEASQSREMVKMNIEYEKLQKTCDDCHERFKEKE</sequence>
<dbReference type="AlphaFoldDB" id="A0A0B0EPI3"/>